<reference evidence="16 17" key="1">
    <citation type="submission" date="2019-04" db="EMBL/GenBank/DDBJ databases">
        <title>Isachenkonia alkalipeptolytica gen. nov. sp. nov. a new anaerobic, alkiliphilic organothrophic bacterium capable to reduce synthesized ferrihydrite isolated from a soda lake.</title>
        <authorList>
            <person name="Toshchakov S.V."/>
            <person name="Zavarzina D.G."/>
            <person name="Zhilina T.N."/>
            <person name="Kostrikina N.A."/>
            <person name="Kublanov I.V."/>
        </authorList>
    </citation>
    <scope>NUCLEOTIDE SEQUENCE [LARGE SCALE GENOMIC DNA]</scope>
    <source>
        <strain evidence="16 17">Z-1701</strain>
    </source>
</reference>
<dbReference type="Gene3D" id="3.90.1170.20">
    <property type="entry name" value="Quinolinate phosphoribosyl transferase, N-terminal domain"/>
    <property type="match status" value="1"/>
</dbReference>
<dbReference type="EMBL" id="SUMG01000001">
    <property type="protein sequence ID" value="NBG87160.1"/>
    <property type="molecule type" value="Genomic_DNA"/>
</dbReference>
<dbReference type="PIRSF" id="PIRSF006250">
    <property type="entry name" value="NadC_ModD"/>
    <property type="match status" value="1"/>
</dbReference>
<evidence type="ECO:0000256" key="8">
    <source>
        <dbReference type="ARBA" id="ARBA00022679"/>
    </source>
</evidence>
<dbReference type="EC" id="2.4.2.19" evidence="5"/>
<dbReference type="GO" id="GO:0004514">
    <property type="term" value="F:nicotinate-nucleotide diphosphorylase (carboxylating) activity"/>
    <property type="evidence" value="ECO:0007669"/>
    <property type="project" value="UniProtKB-EC"/>
</dbReference>
<gene>
    <name evidence="16" type="primary">nadC</name>
    <name evidence="16" type="ORF">ISALK_01465</name>
</gene>
<feature type="binding site" evidence="13">
    <location>
        <position position="194"/>
    </location>
    <ligand>
        <name>substrate</name>
    </ligand>
</feature>
<dbReference type="InterPro" id="IPR027277">
    <property type="entry name" value="NadC/ModD"/>
</dbReference>
<evidence type="ECO:0000313" key="17">
    <source>
        <dbReference type="Proteomes" id="UP000449710"/>
    </source>
</evidence>
<dbReference type="GO" id="GO:0005737">
    <property type="term" value="C:cytoplasm"/>
    <property type="evidence" value="ECO:0007669"/>
    <property type="project" value="TreeGrafter"/>
</dbReference>
<evidence type="ECO:0000256" key="11">
    <source>
        <dbReference type="ARBA" id="ARBA00069173"/>
    </source>
</evidence>
<feature type="binding site" evidence="13">
    <location>
        <begin position="130"/>
        <end position="132"/>
    </location>
    <ligand>
        <name>substrate</name>
    </ligand>
</feature>
<name>A0AA43XHX4_9CLOT</name>
<dbReference type="GO" id="GO:0034213">
    <property type="term" value="P:quinolinate catabolic process"/>
    <property type="evidence" value="ECO:0007669"/>
    <property type="project" value="TreeGrafter"/>
</dbReference>
<organism evidence="16 17">
    <name type="scientific">Isachenkonia alkalipeptolytica</name>
    <dbReference type="NCBI Taxonomy" id="2565777"/>
    <lineage>
        <taxon>Bacteria</taxon>
        <taxon>Bacillati</taxon>
        <taxon>Bacillota</taxon>
        <taxon>Clostridia</taxon>
        <taxon>Eubacteriales</taxon>
        <taxon>Clostridiaceae</taxon>
        <taxon>Isachenkonia</taxon>
    </lineage>
</organism>
<accession>A0AA43XHX4</accession>
<dbReference type="FunFam" id="3.90.1170.20:FF:000001">
    <property type="entry name" value="Nicotinate-nucleotide diphosphorylase (Carboxylating)"/>
    <property type="match status" value="1"/>
</dbReference>
<dbReference type="GO" id="GO:0009435">
    <property type="term" value="P:NAD+ biosynthetic process"/>
    <property type="evidence" value="ECO:0007669"/>
    <property type="project" value="InterPro"/>
</dbReference>
<comment type="subunit">
    <text evidence="4">Hexamer formed by 3 homodimers.</text>
</comment>
<feature type="binding site" evidence="13">
    <location>
        <position position="154"/>
    </location>
    <ligand>
        <name>substrate</name>
    </ligand>
</feature>
<dbReference type="CDD" id="cd01572">
    <property type="entry name" value="QPRTase"/>
    <property type="match status" value="1"/>
</dbReference>
<dbReference type="InterPro" id="IPR037128">
    <property type="entry name" value="Quinolinate_PRibosylTase_N_sf"/>
</dbReference>
<dbReference type="PANTHER" id="PTHR32179:SF3">
    <property type="entry name" value="NICOTINATE-NUCLEOTIDE PYROPHOSPHORYLASE [CARBOXYLATING]"/>
    <property type="match status" value="1"/>
</dbReference>
<dbReference type="InterPro" id="IPR013785">
    <property type="entry name" value="Aldolase_TIM"/>
</dbReference>
<keyword evidence="6" id="KW-0662">Pyridine nucleotide biosynthesis</keyword>
<proteinExistence type="inferred from homology"/>
<comment type="pathway">
    <text evidence="2">Cofactor biosynthesis; NAD(+) biosynthesis; nicotinate D-ribonucleotide from quinolinate: step 1/1.</text>
</comment>
<comment type="caution">
    <text evidence="16">The sequence shown here is derived from an EMBL/GenBank/DDBJ whole genome shotgun (WGS) entry which is preliminary data.</text>
</comment>
<evidence type="ECO:0000256" key="1">
    <source>
        <dbReference type="ARBA" id="ARBA00003237"/>
    </source>
</evidence>
<dbReference type="InterPro" id="IPR022412">
    <property type="entry name" value="Quinolinate_PRibosylTrfase_N"/>
</dbReference>
<evidence type="ECO:0000256" key="7">
    <source>
        <dbReference type="ARBA" id="ARBA00022676"/>
    </source>
</evidence>
<feature type="binding site" evidence="13">
    <location>
        <position position="215"/>
    </location>
    <ligand>
        <name>substrate</name>
    </ligand>
</feature>
<dbReference type="Pfam" id="PF02749">
    <property type="entry name" value="QRPTase_N"/>
    <property type="match status" value="1"/>
</dbReference>
<feature type="domain" description="Quinolinate phosphoribosyl transferase N-terminal" evidence="15">
    <location>
        <begin position="22"/>
        <end position="107"/>
    </location>
</feature>
<dbReference type="FunFam" id="3.20.20.70:FF:000030">
    <property type="entry name" value="Nicotinate-nucleotide pyrophosphorylase, carboxylating"/>
    <property type="match status" value="1"/>
</dbReference>
<dbReference type="NCBIfam" id="TIGR00078">
    <property type="entry name" value="nadC"/>
    <property type="match status" value="1"/>
</dbReference>
<dbReference type="Gene3D" id="3.20.20.70">
    <property type="entry name" value="Aldolase class I"/>
    <property type="match status" value="1"/>
</dbReference>
<evidence type="ECO:0000256" key="6">
    <source>
        <dbReference type="ARBA" id="ARBA00022642"/>
    </source>
</evidence>
<dbReference type="SUPFAM" id="SSF54675">
    <property type="entry name" value="Nicotinate/Quinolinate PRTase N-terminal domain-like"/>
    <property type="match status" value="1"/>
</dbReference>
<protein>
    <recommendedName>
        <fullName evidence="11">Probable nicotinate-nucleotide pyrophosphorylase [carboxylating]</fullName>
        <ecNumber evidence="5">2.4.2.19</ecNumber>
    </recommendedName>
    <alternativeName>
        <fullName evidence="9">Quinolinate phosphoribosyltransferase [decarboxylating]</fullName>
    </alternativeName>
</protein>
<dbReference type="PANTHER" id="PTHR32179">
    <property type="entry name" value="NICOTINATE-NUCLEOTIDE PYROPHOSPHORYLASE [CARBOXYLATING]"/>
    <property type="match status" value="1"/>
</dbReference>
<feature type="domain" description="Quinolinate phosphoribosyl transferase C-terminal" evidence="14">
    <location>
        <begin position="109"/>
        <end position="273"/>
    </location>
</feature>
<evidence type="ECO:0000259" key="14">
    <source>
        <dbReference type="Pfam" id="PF01729"/>
    </source>
</evidence>
<dbReference type="InterPro" id="IPR036068">
    <property type="entry name" value="Nicotinate_pribotase-like_C"/>
</dbReference>
<comment type="similarity">
    <text evidence="3 12">Belongs to the NadC/ModD family.</text>
</comment>
<comment type="function">
    <text evidence="1">Involved in the catabolism of quinolinic acid (QA).</text>
</comment>
<evidence type="ECO:0000256" key="2">
    <source>
        <dbReference type="ARBA" id="ARBA00004893"/>
    </source>
</evidence>
<evidence type="ECO:0000256" key="3">
    <source>
        <dbReference type="ARBA" id="ARBA00009400"/>
    </source>
</evidence>
<dbReference type="Proteomes" id="UP000449710">
    <property type="component" value="Unassembled WGS sequence"/>
</dbReference>
<evidence type="ECO:0000256" key="5">
    <source>
        <dbReference type="ARBA" id="ARBA00011944"/>
    </source>
</evidence>
<feature type="binding site" evidence="13">
    <location>
        <position position="164"/>
    </location>
    <ligand>
        <name>substrate</name>
    </ligand>
</feature>
<dbReference type="InterPro" id="IPR004393">
    <property type="entry name" value="NadC"/>
</dbReference>
<feature type="binding site" evidence="13">
    <location>
        <begin position="238"/>
        <end position="240"/>
    </location>
    <ligand>
        <name>substrate</name>
    </ligand>
</feature>
<keyword evidence="17" id="KW-1185">Reference proteome</keyword>
<evidence type="ECO:0000256" key="4">
    <source>
        <dbReference type="ARBA" id="ARBA00011218"/>
    </source>
</evidence>
<dbReference type="RefSeq" id="WP_160718455.1">
    <property type="nucleotide sequence ID" value="NZ_SUMG01000001.1"/>
</dbReference>
<feature type="binding site" evidence="13">
    <location>
        <begin position="259"/>
        <end position="261"/>
    </location>
    <ligand>
        <name>substrate</name>
    </ligand>
</feature>
<keyword evidence="7 12" id="KW-0328">Glycosyltransferase</keyword>
<evidence type="ECO:0000256" key="12">
    <source>
        <dbReference type="PIRNR" id="PIRNR006250"/>
    </source>
</evidence>
<feature type="binding site" evidence="13">
    <location>
        <position position="97"/>
    </location>
    <ligand>
        <name>substrate</name>
    </ligand>
</feature>
<evidence type="ECO:0000256" key="9">
    <source>
        <dbReference type="ARBA" id="ARBA00033102"/>
    </source>
</evidence>
<evidence type="ECO:0000256" key="13">
    <source>
        <dbReference type="PIRSR" id="PIRSR006250-1"/>
    </source>
</evidence>
<evidence type="ECO:0000256" key="10">
    <source>
        <dbReference type="ARBA" id="ARBA00047445"/>
    </source>
</evidence>
<comment type="catalytic activity">
    <reaction evidence="10">
        <text>nicotinate beta-D-ribonucleotide + CO2 + diphosphate = quinolinate + 5-phospho-alpha-D-ribose 1-diphosphate + 2 H(+)</text>
        <dbReference type="Rhea" id="RHEA:12733"/>
        <dbReference type="ChEBI" id="CHEBI:15378"/>
        <dbReference type="ChEBI" id="CHEBI:16526"/>
        <dbReference type="ChEBI" id="CHEBI:29959"/>
        <dbReference type="ChEBI" id="CHEBI:33019"/>
        <dbReference type="ChEBI" id="CHEBI:57502"/>
        <dbReference type="ChEBI" id="CHEBI:58017"/>
        <dbReference type="EC" id="2.4.2.19"/>
    </reaction>
</comment>
<sequence>MREYGLEKLIERAFEEDFPYGDLTTDALVLGRKSGKGTVTAKEDGVFAGGFVFKEVFSRLDEGITVTLSVKEGEIVQNGQEVITIEGPLNSILKGERIALNLLQRLSGIASATKNYVERIQGTKAQITDTRKTTPGLRALEKKAVQLGGGINHRFSLSDHVLIKDNHIIAAGGVKPAIRGCRKGLSHTVKVQVEVKNSAELTQAIEENADMILLDNMTIQEMKEAVDFTDGRAVLEASGNVTLERVEDIAKTGVDIISIGALTHSVKAMDFSLNIN</sequence>
<dbReference type="InterPro" id="IPR002638">
    <property type="entry name" value="Quinolinate_PRibosylTrfase_C"/>
</dbReference>
<dbReference type="AlphaFoldDB" id="A0AA43XHX4"/>
<dbReference type="SUPFAM" id="SSF51690">
    <property type="entry name" value="Nicotinate/Quinolinate PRTase C-terminal domain-like"/>
    <property type="match status" value="1"/>
</dbReference>
<evidence type="ECO:0000313" key="16">
    <source>
        <dbReference type="EMBL" id="NBG87160.1"/>
    </source>
</evidence>
<keyword evidence="8 12" id="KW-0808">Transferase</keyword>
<evidence type="ECO:0000259" key="15">
    <source>
        <dbReference type="Pfam" id="PF02749"/>
    </source>
</evidence>
<dbReference type="Pfam" id="PF01729">
    <property type="entry name" value="QRPTase_C"/>
    <property type="match status" value="1"/>
</dbReference>